<feature type="region of interest" description="Disordered" evidence="1">
    <location>
        <begin position="453"/>
        <end position="537"/>
    </location>
</feature>
<dbReference type="SUPFAM" id="SSF52266">
    <property type="entry name" value="SGNH hydrolase"/>
    <property type="match status" value="1"/>
</dbReference>
<evidence type="ECO:0000313" key="2">
    <source>
        <dbReference type="EMBL" id="CAF4888557.1"/>
    </source>
</evidence>
<organism evidence="2 3">
    <name type="scientific">Rotaria socialis</name>
    <dbReference type="NCBI Taxonomy" id="392032"/>
    <lineage>
        <taxon>Eukaryota</taxon>
        <taxon>Metazoa</taxon>
        <taxon>Spiralia</taxon>
        <taxon>Gnathifera</taxon>
        <taxon>Rotifera</taxon>
        <taxon>Eurotatoria</taxon>
        <taxon>Bdelloidea</taxon>
        <taxon>Philodinida</taxon>
        <taxon>Philodinidae</taxon>
        <taxon>Rotaria</taxon>
    </lineage>
</organism>
<reference evidence="2" key="1">
    <citation type="submission" date="2021-02" db="EMBL/GenBank/DDBJ databases">
        <authorList>
            <person name="Nowell W R."/>
        </authorList>
    </citation>
    <scope>NUCLEOTIDE SEQUENCE</scope>
</reference>
<feature type="compositionally biased region" description="Basic residues" evidence="1">
    <location>
        <begin position="325"/>
        <end position="337"/>
    </location>
</feature>
<feature type="compositionally biased region" description="Basic and acidic residues" evidence="1">
    <location>
        <begin position="376"/>
        <end position="385"/>
    </location>
</feature>
<feature type="region of interest" description="Disordered" evidence="1">
    <location>
        <begin position="314"/>
        <end position="436"/>
    </location>
</feature>
<accession>A0A821UF42</accession>
<sequence length="809" mass="94354">MDNHCTNLPMDYRIDPQSANSLKEISAKFDRDMGNLAYQMNTSWGSSNDSSNIRPVTMRRNVGNTLKARLEREELRYLESDGLTLTHEFMYDRLLAITRHIALKNKYILKFFLTKFSNKISFIKLQEQSKTHKNIKKFIAEFKNAPNPTFEHRLRFPNQDGSFNHNPVRERISPLQPMSNYISPWEVPLNHGNFRPRNMRSETIHASNPAEDQNSNMIPIMQQMVPMIPQMAPIMPQMPPLIPMNFPPESTPFNAFNQPLPNQAVIAPPTKLEEEYRRQLDLMKEEFEKMKQLWSREKEENEERKKRLEEAEIELSAASSDGSRKSRPRDRVKNRHTYVREVSQTPDGMTLKLKRTPVSTDRETESEEYVSPIQRRQPDPPRYTDPHQSVPPKIKGRKQTTEEKKNHEFKTPTQVKERRPRGRPAKTSASSVEDDSPTVIVKSKIVSTNGRFSLESEVAEPDLERGGAKPKRRNTITRPAKESAKKKIKSNAPFEDPKRKYVRRKKSTPNKVEFQTEADDTLTSGADADQTSSTPIKPGEEVFVSEEEEEEEYKLDYEFEQYDPLVLQNPPIKTRKRILIFGDSNAERIGDYFDKYKLDLHVENFGRGGMKFETACNDFLANVQHYESSNQTLNCLIIAGHCNLTTKINSHMSLATHQQSLVKFMVNKRSDTEQVTKKLDKPFINLIFVTPFIPDFKKYNTNDPLVVIQYRVSDPSDQRYLCWMKDFHLRLNEYKFELNRMRPNYQRTHTFHMQSLTMAMTNFENTLMQRMAGPDQVIVYDNDDITRDGVHLRKQAIEIFYQKIQNLLE</sequence>
<gene>
    <name evidence="2" type="ORF">TOA249_LOCUS29819</name>
</gene>
<name>A0A821UF42_9BILA</name>
<evidence type="ECO:0000256" key="1">
    <source>
        <dbReference type="SAM" id="MobiDB-lite"/>
    </source>
</evidence>
<dbReference type="InterPro" id="IPR036514">
    <property type="entry name" value="SGNH_hydro_sf"/>
</dbReference>
<dbReference type="AlphaFoldDB" id="A0A821UF42"/>
<feature type="compositionally biased region" description="Basic and acidic residues" evidence="1">
    <location>
        <begin position="399"/>
        <end position="410"/>
    </location>
</feature>
<comment type="caution">
    <text evidence="2">The sequence shown here is derived from an EMBL/GenBank/DDBJ whole genome shotgun (WGS) entry which is preliminary data.</text>
</comment>
<feature type="compositionally biased region" description="Polar residues" evidence="1">
    <location>
        <begin position="521"/>
        <end position="535"/>
    </location>
</feature>
<proteinExistence type="predicted"/>
<dbReference type="EMBL" id="CAJOBS010004819">
    <property type="protein sequence ID" value="CAF4888557.1"/>
    <property type="molecule type" value="Genomic_DNA"/>
</dbReference>
<protein>
    <submittedName>
        <fullName evidence="2">Uncharacterized protein</fullName>
    </submittedName>
</protein>
<evidence type="ECO:0000313" key="3">
    <source>
        <dbReference type="Proteomes" id="UP000663838"/>
    </source>
</evidence>
<dbReference type="Gene3D" id="3.40.50.1110">
    <property type="entry name" value="SGNH hydrolase"/>
    <property type="match status" value="1"/>
</dbReference>
<dbReference type="Proteomes" id="UP000663838">
    <property type="component" value="Unassembled WGS sequence"/>
</dbReference>